<dbReference type="OMA" id="CEQDIIQ"/>
<sequence length="884" mass="102527">MPRHRKDIDDGLDTSSESDKELFEISDTLLLEEKELFEDPSRRHKRRKFTKEDAYLGIWADSEEDRPNRKKRDVRFVASTSKSVTNENDTAEKHISKQFPVDNFNEPKEEKDVMESRSIEVDNEDGEGRGGLGSSFSQIDDLDEEPLTTKKEMFSFASGSSSRESTTLDEMLNIQFSSTKSKGKRKSQFTPQFKESLPVDKDFGNFEKHTKGIGLKLMQKMGYKIGEGLGSDGRGIVNPIESQPRPARMGLAYHGFKEKTKQVQKDNVDDDEISIKPVKKEKSNAWKKSAKAKKSRVAYKTADEIINEIGSGPSVQPIKIIDMTGPQAREISSTSQISSQAIPDTSTRLPELRHNLRLIVDLSKADLEHFTRERHVQTERTKTLRKEIARVTAQVNDETTKIKRLGEIMSIIKECSRHLTVSLSSDSPSLELFSDAFEKLQNEYSNEFALYNLDAAVIAIITPVIKQNMIDWDPLEDPNFGLSLEFQKWKGLFKKSPPITNAPSDRFNYDPYKRFSEITMTPYESMMYSVWLPKIRSAINNMWNARDYDPAIKLLENWKPPLLPVFIYDNIIDQLIMPKLTREVDSWNPNTDKQMIHQWLHPWLPLLRERMEPLYLTIRQKFRSSLQRWDPIDTTAFDIIEPWNNVFKLKDMQSLIVKSVLPKLTETMKRRLQINPKNQELDVFNCIMIWRDLFTPKVFNQLFEDTFFIKWLDTLYIWLTHNPNYDEIRQWYLFWKSLFPKEMLDSPIIEEQFTKALCMIEESISLGSEASTRLSHPSQKSTIPEPEQFRFLPEESTGYTDIADVTFFEIVEEFAQDQNLLFLPTNKTHDSGKPLYRMGGTPEGVGGLLMYLSDDVMYVKEGQNWTPMGFDEVLEKLESSKRQR</sequence>
<dbReference type="InterPro" id="IPR022783">
    <property type="entry name" value="GCFC_dom"/>
</dbReference>
<dbReference type="Pfam" id="PF01585">
    <property type="entry name" value="G-patch"/>
    <property type="match status" value="1"/>
</dbReference>
<keyword evidence="6 7" id="KW-0539">Nucleus</keyword>
<feature type="compositionally biased region" description="Polar residues" evidence="8">
    <location>
        <begin position="78"/>
        <end position="88"/>
    </location>
</feature>
<proteinExistence type="inferred from homology"/>
<evidence type="ECO:0000256" key="8">
    <source>
        <dbReference type="SAM" id="MobiDB-lite"/>
    </source>
</evidence>
<feature type="region of interest" description="Disordered" evidence="8">
    <location>
        <begin position="57"/>
        <end position="140"/>
    </location>
</feature>
<dbReference type="PANTHER" id="PTHR23329:SF1">
    <property type="entry name" value="TUFTELIN-INTERACTING PROTEIN 11"/>
    <property type="match status" value="1"/>
</dbReference>
<dbReference type="InterPro" id="IPR000467">
    <property type="entry name" value="G_patch_dom"/>
</dbReference>
<feature type="domain" description="G-patch" evidence="9">
    <location>
        <begin position="210"/>
        <end position="256"/>
    </location>
</feature>
<dbReference type="InterPro" id="IPR045211">
    <property type="entry name" value="TFP11/STIP/Ntr1"/>
</dbReference>
<dbReference type="GO" id="GO:0003676">
    <property type="term" value="F:nucleic acid binding"/>
    <property type="evidence" value="ECO:0007669"/>
    <property type="project" value="InterPro"/>
</dbReference>
<evidence type="ECO:0000256" key="7">
    <source>
        <dbReference type="PIRNR" id="PIRNR017706"/>
    </source>
</evidence>
<keyword evidence="5 7" id="KW-0508">mRNA splicing</keyword>
<dbReference type="EMBL" id="JEMT01009881">
    <property type="protein sequence ID" value="EXX77931.1"/>
    <property type="molecule type" value="Genomic_DNA"/>
</dbReference>
<evidence type="ECO:0000256" key="4">
    <source>
        <dbReference type="ARBA" id="ARBA00022728"/>
    </source>
</evidence>
<accession>A0A015LYY0</accession>
<gene>
    <name evidence="10" type="ORF">RirG_019330</name>
</gene>
<dbReference type="PANTHER" id="PTHR23329">
    <property type="entry name" value="TUFTELIN-INTERACTING PROTEIN 11-RELATED"/>
    <property type="match status" value="1"/>
</dbReference>
<evidence type="ECO:0000256" key="1">
    <source>
        <dbReference type="ARBA" id="ARBA00004123"/>
    </source>
</evidence>
<evidence type="ECO:0000259" key="9">
    <source>
        <dbReference type="PROSITE" id="PS50174"/>
    </source>
</evidence>
<dbReference type="STRING" id="1432141.A0A015LYY0"/>
<keyword evidence="3 7" id="KW-0507">mRNA processing</keyword>
<feature type="compositionally biased region" description="Basic and acidic residues" evidence="8">
    <location>
        <begin position="105"/>
        <end position="120"/>
    </location>
</feature>
<dbReference type="Pfam" id="PF12457">
    <property type="entry name" value="TIP_N"/>
    <property type="match status" value="1"/>
</dbReference>
<evidence type="ECO:0000313" key="11">
    <source>
        <dbReference type="Proteomes" id="UP000022910"/>
    </source>
</evidence>
<protein>
    <submittedName>
        <fullName evidence="10">Spp382p</fullName>
    </submittedName>
</protein>
<evidence type="ECO:0000256" key="3">
    <source>
        <dbReference type="ARBA" id="ARBA00022664"/>
    </source>
</evidence>
<comment type="subcellular location">
    <subcellularLocation>
        <location evidence="1 7">Nucleus</location>
    </subcellularLocation>
</comment>
<evidence type="ECO:0000256" key="2">
    <source>
        <dbReference type="ARBA" id="ARBA00010900"/>
    </source>
</evidence>
<dbReference type="PROSITE" id="PS50174">
    <property type="entry name" value="G_PATCH"/>
    <property type="match status" value="1"/>
</dbReference>
<comment type="similarity">
    <text evidence="2 7">Belongs to the TFP11/STIP family.</text>
</comment>
<comment type="caution">
    <text evidence="10">The sequence shown here is derived from an EMBL/GenBank/DDBJ whole genome shotgun (WGS) entry which is preliminary data.</text>
</comment>
<dbReference type="InterPro" id="IPR024933">
    <property type="entry name" value="TFP11"/>
</dbReference>
<dbReference type="GO" id="GO:0071008">
    <property type="term" value="C:U2-type post-mRNA release spliceosomal complex"/>
    <property type="evidence" value="ECO:0007669"/>
    <property type="project" value="TreeGrafter"/>
</dbReference>
<evidence type="ECO:0000256" key="5">
    <source>
        <dbReference type="ARBA" id="ARBA00023187"/>
    </source>
</evidence>
<dbReference type="GO" id="GO:0000390">
    <property type="term" value="P:spliceosomal complex disassembly"/>
    <property type="evidence" value="ECO:0007669"/>
    <property type="project" value="InterPro"/>
</dbReference>
<organism evidence="10 11">
    <name type="scientific">Rhizophagus irregularis (strain DAOM 197198w)</name>
    <name type="common">Glomus intraradices</name>
    <dbReference type="NCBI Taxonomy" id="1432141"/>
    <lineage>
        <taxon>Eukaryota</taxon>
        <taxon>Fungi</taxon>
        <taxon>Fungi incertae sedis</taxon>
        <taxon>Mucoromycota</taxon>
        <taxon>Glomeromycotina</taxon>
        <taxon>Glomeromycetes</taxon>
        <taxon>Glomerales</taxon>
        <taxon>Glomeraceae</taxon>
        <taxon>Rhizophagus</taxon>
    </lineage>
</organism>
<name>A0A015LYY0_RHIIW</name>
<keyword evidence="4 7" id="KW-0747">Spliceosome</keyword>
<dbReference type="AlphaFoldDB" id="A0A015LYY0"/>
<dbReference type="Pfam" id="PF07842">
    <property type="entry name" value="GCFC"/>
    <property type="match status" value="1"/>
</dbReference>
<dbReference type="SMART" id="SM00443">
    <property type="entry name" value="G_patch"/>
    <property type="match status" value="1"/>
</dbReference>
<dbReference type="PIRSF" id="PIRSF017706">
    <property type="entry name" value="TFIP11"/>
    <property type="match status" value="1"/>
</dbReference>
<dbReference type="InterPro" id="IPR022159">
    <property type="entry name" value="STIP/TFIP11_N"/>
</dbReference>
<evidence type="ECO:0000313" key="10">
    <source>
        <dbReference type="EMBL" id="EXX77931.1"/>
    </source>
</evidence>
<dbReference type="OrthoDB" id="4822at2759"/>
<dbReference type="SMR" id="A0A015LYY0"/>
<evidence type="ECO:0000256" key="6">
    <source>
        <dbReference type="ARBA" id="ARBA00023242"/>
    </source>
</evidence>
<reference evidence="10 11" key="1">
    <citation type="submission" date="2014-02" db="EMBL/GenBank/DDBJ databases">
        <title>Single nucleus genome sequencing reveals high similarity among nuclei of an endomycorrhizal fungus.</title>
        <authorList>
            <person name="Lin K."/>
            <person name="Geurts R."/>
            <person name="Zhang Z."/>
            <person name="Limpens E."/>
            <person name="Saunders D.G."/>
            <person name="Mu D."/>
            <person name="Pang E."/>
            <person name="Cao H."/>
            <person name="Cha H."/>
            <person name="Lin T."/>
            <person name="Zhou Q."/>
            <person name="Shang Y."/>
            <person name="Li Y."/>
            <person name="Ivanov S."/>
            <person name="Sharma T."/>
            <person name="Velzen R.V."/>
            <person name="Ruijter N.D."/>
            <person name="Aanen D.K."/>
            <person name="Win J."/>
            <person name="Kamoun S."/>
            <person name="Bisseling T."/>
            <person name="Huang S."/>
        </authorList>
    </citation>
    <scope>NUCLEOTIDE SEQUENCE [LARGE SCALE GENOMIC DNA]</scope>
    <source>
        <strain evidence="11">DAOM197198w</strain>
    </source>
</reference>
<dbReference type="Proteomes" id="UP000022910">
    <property type="component" value="Unassembled WGS sequence"/>
</dbReference>
<keyword evidence="11" id="KW-1185">Reference proteome</keyword>